<keyword evidence="1" id="KW-0812">Transmembrane</keyword>
<evidence type="ECO:0000313" key="2">
    <source>
        <dbReference type="EMBL" id="BBI30520.1"/>
    </source>
</evidence>
<reference evidence="3" key="1">
    <citation type="journal article" date="2019" name="J. Virol.">
        <title>Medusavirus, a novel large DNA virus discovered from hot spring water.</title>
        <authorList>
            <person name="Yoshikawa G."/>
            <person name="Blanc-Mathieu R."/>
            <person name="Song C."/>
            <person name="Kayama Y."/>
            <person name="Mochizuki T."/>
            <person name="Murata K."/>
            <person name="Ogata H."/>
            <person name="Takemura M."/>
        </authorList>
    </citation>
    <scope>NUCLEOTIDE SEQUENCE [LARGE SCALE GENOMIC DNA]</scope>
</reference>
<protein>
    <submittedName>
        <fullName evidence="2">Uncharacterized protein</fullName>
    </submittedName>
</protein>
<dbReference type="Proteomes" id="UP001161669">
    <property type="component" value="Segment"/>
</dbReference>
<feature type="transmembrane region" description="Helical" evidence="1">
    <location>
        <begin position="12"/>
        <end position="34"/>
    </location>
</feature>
<keyword evidence="3" id="KW-1185">Reference proteome</keyword>
<keyword evidence="1" id="KW-0472">Membrane</keyword>
<sequence>MARKQKPKILHSGLVIPYLLLFVVLVAIFMPLMFARAPGLSL</sequence>
<evidence type="ECO:0000256" key="1">
    <source>
        <dbReference type="SAM" id="Phobius"/>
    </source>
</evidence>
<dbReference type="KEGG" id="vg:80540872"/>
<accession>A0A3T1CXF7</accession>
<dbReference type="EMBL" id="AP018495">
    <property type="protein sequence ID" value="BBI30520.1"/>
    <property type="molecule type" value="Genomic_DNA"/>
</dbReference>
<keyword evidence="1" id="KW-1133">Transmembrane helix</keyword>
<proteinExistence type="predicted"/>
<evidence type="ECO:0000313" key="3">
    <source>
        <dbReference type="Proteomes" id="UP001161669"/>
    </source>
</evidence>
<name>A0A3T1CXF7_9VIRU</name>
<organism evidence="2 3">
    <name type="scientific">Acanthamoeba castellanii medusavirus J1</name>
    <dbReference type="NCBI Taxonomy" id="3114988"/>
    <lineage>
        <taxon>Viruses</taxon>
        <taxon>Varidnaviria</taxon>
        <taxon>Bamfordvirae</taxon>
        <taxon>Nucleocytoviricota</taxon>
        <taxon>Megaviricetes</taxon>
        <taxon>Mamonoviridae</taxon>
        <taxon>Medusavirus</taxon>
        <taxon>Medusavirus medusae</taxon>
    </lineage>
</organism>